<evidence type="ECO:0008006" key="4">
    <source>
        <dbReference type="Google" id="ProtNLM"/>
    </source>
</evidence>
<keyword evidence="3" id="KW-1185">Reference proteome</keyword>
<accession>A0A8S1M6J5</accession>
<proteinExistence type="predicted"/>
<evidence type="ECO:0000313" key="3">
    <source>
        <dbReference type="Proteomes" id="UP000692954"/>
    </source>
</evidence>
<name>A0A8S1M6J5_9CILI</name>
<evidence type="ECO:0000313" key="2">
    <source>
        <dbReference type="EMBL" id="CAD8073421.1"/>
    </source>
</evidence>
<keyword evidence="1" id="KW-0472">Membrane</keyword>
<evidence type="ECO:0000256" key="1">
    <source>
        <dbReference type="SAM" id="Phobius"/>
    </source>
</evidence>
<dbReference type="AlphaFoldDB" id="A0A8S1M6J5"/>
<reference evidence="2" key="1">
    <citation type="submission" date="2021-01" db="EMBL/GenBank/DDBJ databases">
        <authorList>
            <consortium name="Genoscope - CEA"/>
            <person name="William W."/>
        </authorList>
    </citation>
    <scope>NUCLEOTIDE SEQUENCE</scope>
</reference>
<comment type="caution">
    <text evidence="2">The sequence shown here is derived from an EMBL/GenBank/DDBJ whole genome shotgun (WGS) entry which is preliminary data.</text>
</comment>
<keyword evidence="1" id="KW-0812">Transmembrane</keyword>
<sequence length="153" mass="18721">MYIEFKNKIISYLQQALTFFYLLIYKYLILLKINPFQKLLQDLESKNSSKKILKQLCFHIIKIKKQTQTKQCQNSFNQQEYNLIQFRTLFIFVDQVALTQIADRYQQGLQDIFFLEKHQYYMEKHCSENIQSNKLYFQPCFKIFELMTTEYTQ</sequence>
<dbReference type="EMBL" id="CAJJDN010000030">
    <property type="protein sequence ID" value="CAD8073421.1"/>
    <property type="molecule type" value="Genomic_DNA"/>
</dbReference>
<dbReference type="Proteomes" id="UP000692954">
    <property type="component" value="Unassembled WGS sequence"/>
</dbReference>
<protein>
    <recommendedName>
        <fullName evidence="4">Transmembrane protein</fullName>
    </recommendedName>
</protein>
<feature type="transmembrane region" description="Helical" evidence="1">
    <location>
        <begin position="12"/>
        <end position="31"/>
    </location>
</feature>
<gene>
    <name evidence="2" type="ORF">PSON_ATCC_30995.1.T0300325</name>
</gene>
<organism evidence="2 3">
    <name type="scientific">Paramecium sonneborni</name>
    <dbReference type="NCBI Taxonomy" id="65129"/>
    <lineage>
        <taxon>Eukaryota</taxon>
        <taxon>Sar</taxon>
        <taxon>Alveolata</taxon>
        <taxon>Ciliophora</taxon>
        <taxon>Intramacronucleata</taxon>
        <taxon>Oligohymenophorea</taxon>
        <taxon>Peniculida</taxon>
        <taxon>Parameciidae</taxon>
        <taxon>Paramecium</taxon>
    </lineage>
</organism>
<keyword evidence="1" id="KW-1133">Transmembrane helix</keyword>